<evidence type="ECO:0000256" key="8">
    <source>
        <dbReference type="ARBA" id="ARBA00023163"/>
    </source>
</evidence>
<dbReference type="OrthoDB" id="6508526at2759"/>
<evidence type="ECO:0000256" key="6">
    <source>
        <dbReference type="ARBA" id="ARBA00023015"/>
    </source>
</evidence>
<dbReference type="Gene3D" id="3.30.160.60">
    <property type="entry name" value="Classic Zinc Finger"/>
    <property type="match status" value="3"/>
</dbReference>
<dbReference type="PROSITE" id="PS00028">
    <property type="entry name" value="ZINC_FINGER_C2H2_1"/>
    <property type="match status" value="2"/>
</dbReference>
<evidence type="ECO:0000256" key="3">
    <source>
        <dbReference type="ARBA" id="ARBA00022737"/>
    </source>
</evidence>
<evidence type="ECO:0000313" key="13">
    <source>
        <dbReference type="EMBL" id="CAD7637414.1"/>
    </source>
</evidence>
<keyword evidence="2" id="KW-0479">Metal-binding</keyword>
<keyword evidence="9" id="KW-0539">Nucleus</keyword>
<keyword evidence="3" id="KW-0677">Repeat</keyword>
<evidence type="ECO:0000256" key="5">
    <source>
        <dbReference type="ARBA" id="ARBA00022833"/>
    </source>
</evidence>
<dbReference type="GO" id="GO:0031519">
    <property type="term" value="C:PcG protein complex"/>
    <property type="evidence" value="ECO:0007669"/>
    <property type="project" value="TreeGrafter"/>
</dbReference>
<dbReference type="EMBL" id="OC914910">
    <property type="protein sequence ID" value="CAD7637414.1"/>
    <property type="molecule type" value="Genomic_DNA"/>
</dbReference>
<accession>A0A7R9Q9F6</accession>
<protein>
    <recommendedName>
        <fullName evidence="12">C2H2-type domain-containing protein</fullName>
    </recommendedName>
</protein>
<evidence type="ECO:0000256" key="9">
    <source>
        <dbReference type="ARBA" id="ARBA00023242"/>
    </source>
</evidence>
<evidence type="ECO:0000259" key="12">
    <source>
        <dbReference type="PROSITE" id="PS50157"/>
    </source>
</evidence>
<dbReference type="PANTHER" id="PTHR14003:SF23">
    <property type="entry name" value="ZINC FINGER PROTEIN 143"/>
    <property type="match status" value="1"/>
</dbReference>
<keyword evidence="5" id="KW-0862">Zinc</keyword>
<dbReference type="InterPro" id="IPR036236">
    <property type="entry name" value="Znf_C2H2_sf"/>
</dbReference>
<keyword evidence="4 10" id="KW-0863">Zinc-finger</keyword>
<keyword evidence="6" id="KW-0805">Transcription regulation</keyword>
<dbReference type="PROSITE" id="PS50157">
    <property type="entry name" value="ZINC_FINGER_C2H2_2"/>
    <property type="match status" value="3"/>
</dbReference>
<dbReference type="GO" id="GO:0000785">
    <property type="term" value="C:chromatin"/>
    <property type="evidence" value="ECO:0007669"/>
    <property type="project" value="TreeGrafter"/>
</dbReference>
<evidence type="ECO:0000256" key="11">
    <source>
        <dbReference type="SAM" id="MobiDB-lite"/>
    </source>
</evidence>
<evidence type="ECO:0000256" key="7">
    <source>
        <dbReference type="ARBA" id="ARBA00023125"/>
    </source>
</evidence>
<dbReference type="FunFam" id="3.30.160.60:FF:002716">
    <property type="entry name" value="Zinc finger protein 212"/>
    <property type="match status" value="1"/>
</dbReference>
<organism evidence="13">
    <name type="scientific">Oppiella nova</name>
    <dbReference type="NCBI Taxonomy" id="334625"/>
    <lineage>
        <taxon>Eukaryota</taxon>
        <taxon>Metazoa</taxon>
        <taxon>Ecdysozoa</taxon>
        <taxon>Arthropoda</taxon>
        <taxon>Chelicerata</taxon>
        <taxon>Arachnida</taxon>
        <taxon>Acari</taxon>
        <taxon>Acariformes</taxon>
        <taxon>Sarcoptiformes</taxon>
        <taxon>Oribatida</taxon>
        <taxon>Brachypylina</taxon>
        <taxon>Oppioidea</taxon>
        <taxon>Oppiidae</taxon>
        <taxon>Oppiella</taxon>
    </lineage>
</organism>
<keyword evidence="8" id="KW-0804">Transcription</keyword>
<sequence>MDADGVAVSADFYLRLAGDGNRMMQKQIPACNMFTYFLFNATQWETEDRNHLETIEEPTDRQEMPLYWRHRRAETPELEEEDDREGSGYCEPIASTSSSGDDSVGNERPFVCLYPDCGKRFTRKSTLNRHKRLHSGEKPFKCDYSDCGQCFAPKNILNRHKSVVHLNEKRFQFDYKGCGQRFEKDMHLNRHKRVHSGEKPFVCDAWIVTNDSHRKPI</sequence>
<proteinExistence type="predicted"/>
<feature type="domain" description="C2H2-type" evidence="12">
    <location>
        <begin position="110"/>
        <end position="139"/>
    </location>
</feature>
<feature type="domain" description="C2H2-type" evidence="12">
    <location>
        <begin position="173"/>
        <end position="200"/>
    </location>
</feature>
<dbReference type="PANTHER" id="PTHR14003">
    <property type="entry name" value="TRANSCRIPTIONAL REPRESSOR PROTEIN YY"/>
    <property type="match status" value="1"/>
</dbReference>
<gene>
    <name evidence="13" type="ORF">ONB1V03_LOCUS800</name>
</gene>
<evidence type="ECO:0000256" key="10">
    <source>
        <dbReference type="PROSITE-ProRule" id="PRU00042"/>
    </source>
</evidence>
<evidence type="ECO:0000256" key="2">
    <source>
        <dbReference type="ARBA" id="ARBA00022723"/>
    </source>
</evidence>
<feature type="domain" description="C2H2-type" evidence="12">
    <location>
        <begin position="140"/>
        <end position="170"/>
    </location>
</feature>
<reference evidence="13" key="1">
    <citation type="submission" date="2020-11" db="EMBL/GenBank/DDBJ databases">
        <authorList>
            <person name="Tran Van P."/>
        </authorList>
    </citation>
    <scope>NUCLEOTIDE SEQUENCE</scope>
</reference>
<name>A0A7R9Q9F6_9ACAR</name>
<dbReference type="Pfam" id="PF00096">
    <property type="entry name" value="zf-C2H2"/>
    <property type="match status" value="1"/>
</dbReference>
<dbReference type="GO" id="GO:0005667">
    <property type="term" value="C:transcription regulator complex"/>
    <property type="evidence" value="ECO:0007669"/>
    <property type="project" value="TreeGrafter"/>
</dbReference>
<evidence type="ECO:0000313" key="14">
    <source>
        <dbReference type="Proteomes" id="UP000728032"/>
    </source>
</evidence>
<feature type="region of interest" description="Disordered" evidence="11">
    <location>
        <begin position="73"/>
        <end position="104"/>
    </location>
</feature>
<dbReference type="SMART" id="SM00355">
    <property type="entry name" value="ZnF_C2H2"/>
    <property type="match status" value="3"/>
</dbReference>
<dbReference type="InterPro" id="IPR013087">
    <property type="entry name" value="Znf_C2H2_type"/>
</dbReference>
<dbReference type="SUPFAM" id="SSF57667">
    <property type="entry name" value="beta-beta-alpha zinc fingers"/>
    <property type="match status" value="2"/>
</dbReference>
<keyword evidence="14" id="KW-1185">Reference proteome</keyword>
<evidence type="ECO:0000256" key="4">
    <source>
        <dbReference type="ARBA" id="ARBA00022771"/>
    </source>
</evidence>
<dbReference type="EMBL" id="CAJPVJ010000085">
    <property type="protein sequence ID" value="CAG2160479.1"/>
    <property type="molecule type" value="Genomic_DNA"/>
</dbReference>
<comment type="subcellular location">
    <subcellularLocation>
        <location evidence="1">Nucleus</location>
    </subcellularLocation>
</comment>
<dbReference type="AlphaFoldDB" id="A0A7R9Q9F6"/>
<evidence type="ECO:0000256" key="1">
    <source>
        <dbReference type="ARBA" id="ARBA00004123"/>
    </source>
</evidence>
<dbReference type="GO" id="GO:0000981">
    <property type="term" value="F:DNA-binding transcription factor activity, RNA polymerase II-specific"/>
    <property type="evidence" value="ECO:0007669"/>
    <property type="project" value="TreeGrafter"/>
</dbReference>
<dbReference type="Proteomes" id="UP000728032">
    <property type="component" value="Unassembled WGS sequence"/>
</dbReference>
<keyword evidence="7" id="KW-0238">DNA-binding</keyword>
<dbReference type="GO" id="GO:0008270">
    <property type="term" value="F:zinc ion binding"/>
    <property type="evidence" value="ECO:0007669"/>
    <property type="project" value="UniProtKB-KW"/>
</dbReference>
<dbReference type="GO" id="GO:0000978">
    <property type="term" value="F:RNA polymerase II cis-regulatory region sequence-specific DNA binding"/>
    <property type="evidence" value="ECO:0007669"/>
    <property type="project" value="TreeGrafter"/>
</dbReference>